<dbReference type="EMBL" id="GBXM01055813">
    <property type="protein sequence ID" value="JAH52764.1"/>
    <property type="molecule type" value="Transcribed_RNA"/>
</dbReference>
<protein>
    <submittedName>
        <fullName evidence="1">Uncharacterized protein</fullName>
    </submittedName>
</protein>
<accession>A0A0E9TGI8</accession>
<name>A0A0E9TGI8_ANGAN</name>
<organism evidence="1">
    <name type="scientific">Anguilla anguilla</name>
    <name type="common">European freshwater eel</name>
    <name type="synonym">Muraena anguilla</name>
    <dbReference type="NCBI Taxonomy" id="7936"/>
    <lineage>
        <taxon>Eukaryota</taxon>
        <taxon>Metazoa</taxon>
        <taxon>Chordata</taxon>
        <taxon>Craniata</taxon>
        <taxon>Vertebrata</taxon>
        <taxon>Euteleostomi</taxon>
        <taxon>Actinopterygii</taxon>
        <taxon>Neopterygii</taxon>
        <taxon>Teleostei</taxon>
        <taxon>Anguilliformes</taxon>
        <taxon>Anguillidae</taxon>
        <taxon>Anguilla</taxon>
    </lineage>
</organism>
<proteinExistence type="predicted"/>
<reference evidence="1" key="2">
    <citation type="journal article" date="2015" name="Fish Shellfish Immunol.">
        <title>Early steps in the European eel (Anguilla anguilla)-Vibrio vulnificus interaction in the gills: Role of the RtxA13 toxin.</title>
        <authorList>
            <person name="Callol A."/>
            <person name="Pajuelo D."/>
            <person name="Ebbesson L."/>
            <person name="Teles M."/>
            <person name="MacKenzie S."/>
            <person name="Amaro C."/>
        </authorList>
    </citation>
    <scope>NUCLEOTIDE SEQUENCE</scope>
</reference>
<dbReference type="AlphaFoldDB" id="A0A0E9TGI8"/>
<evidence type="ECO:0000313" key="1">
    <source>
        <dbReference type="EMBL" id="JAH52764.1"/>
    </source>
</evidence>
<sequence>MVQMIDLTNYQSQVLHQYVTT</sequence>
<reference evidence="1" key="1">
    <citation type="submission" date="2014-11" db="EMBL/GenBank/DDBJ databases">
        <authorList>
            <person name="Amaro Gonzalez C."/>
        </authorList>
    </citation>
    <scope>NUCLEOTIDE SEQUENCE</scope>
</reference>